<reference evidence="3" key="1">
    <citation type="journal article" date="2019" name="Int. J. Syst. Evol. Microbiol.">
        <title>The Global Catalogue of Microorganisms (GCM) 10K type strain sequencing project: providing services to taxonomists for standard genome sequencing and annotation.</title>
        <authorList>
            <consortium name="The Broad Institute Genomics Platform"/>
            <consortium name="The Broad Institute Genome Sequencing Center for Infectious Disease"/>
            <person name="Wu L."/>
            <person name="Ma J."/>
        </authorList>
    </citation>
    <scope>NUCLEOTIDE SEQUENCE [LARGE SCALE GENOMIC DNA]</scope>
    <source>
        <strain evidence="3">JCM 17440</strain>
    </source>
</reference>
<evidence type="ECO:0000313" key="3">
    <source>
        <dbReference type="Proteomes" id="UP001501710"/>
    </source>
</evidence>
<dbReference type="NCBIfam" id="TIGR01488">
    <property type="entry name" value="HAD-SF-IB"/>
    <property type="match status" value="1"/>
</dbReference>
<feature type="domain" description="Ketoreductase" evidence="1">
    <location>
        <begin position="18"/>
        <end position="241"/>
    </location>
</feature>
<dbReference type="SUPFAM" id="SSF56784">
    <property type="entry name" value="HAD-like"/>
    <property type="match status" value="1"/>
</dbReference>
<accession>A0ABP8CIE3</accession>
<dbReference type="Pfam" id="PF07993">
    <property type="entry name" value="NAD_binding_4"/>
    <property type="match status" value="1"/>
</dbReference>
<dbReference type="InterPro" id="IPR006385">
    <property type="entry name" value="HAD_hydro_SerB1"/>
</dbReference>
<dbReference type="Proteomes" id="UP001501710">
    <property type="component" value="Unassembled WGS sequence"/>
</dbReference>
<dbReference type="EMBL" id="BAABAS010000021">
    <property type="protein sequence ID" value="GAA4239675.1"/>
    <property type="molecule type" value="Genomic_DNA"/>
</dbReference>
<dbReference type="SMART" id="SM00822">
    <property type="entry name" value="PKS_KR"/>
    <property type="match status" value="1"/>
</dbReference>
<organism evidence="2 3">
    <name type="scientific">Actinomadura meridiana</name>
    <dbReference type="NCBI Taxonomy" id="559626"/>
    <lineage>
        <taxon>Bacteria</taxon>
        <taxon>Bacillati</taxon>
        <taxon>Actinomycetota</taxon>
        <taxon>Actinomycetes</taxon>
        <taxon>Streptosporangiales</taxon>
        <taxon>Thermomonosporaceae</taxon>
        <taxon>Actinomadura</taxon>
    </lineage>
</organism>
<dbReference type="PANTHER" id="PTHR11011">
    <property type="entry name" value="MALE STERILITY PROTEIN 2-RELATED"/>
    <property type="match status" value="1"/>
</dbReference>
<proteinExistence type="predicted"/>
<name>A0ABP8CIE3_9ACTN</name>
<dbReference type="Pfam" id="PF12710">
    <property type="entry name" value="HAD"/>
    <property type="match status" value="1"/>
</dbReference>
<dbReference type="PANTHER" id="PTHR11011:SF45">
    <property type="entry name" value="FATTY ACYL-COA REDUCTASE CG8306-RELATED"/>
    <property type="match status" value="1"/>
</dbReference>
<dbReference type="InterPro" id="IPR013120">
    <property type="entry name" value="FAR_NAD-bd"/>
</dbReference>
<dbReference type="SUPFAM" id="SSF51735">
    <property type="entry name" value="NAD(P)-binding Rossmann-fold domains"/>
    <property type="match status" value="1"/>
</dbReference>
<keyword evidence="2" id="KW-0378">Hydrolase</keyword>
<dbReference type="InterPro" id="IPR057326">
    <property type="entry name" value="KR_dom"/>
</dbReference>
<dbReference type="Gene3D" id="3.40.50.720">
    <property type="entry name" value="NAD(P)-binding Rossmann-like Domain"/>
    <property type="match status" value="1"/>
</dbReference>
<dbReference type="Gene3D" id="1.20.1440.100">
    <property type="entry name" value="SG protein - dephosphorylation function"/>
    <property type="match status" value="1"/>
</dbReference>
<dbReference type="InterPro" id="IPR036291">
    <property type="entry name" value="NAD(P)-bd_dom_sf"/>
</dbReference>
<keyword evidence="3" id="KW-1185">Reference proteome</keyword>
<dbReference type="GO" id="GO:0016787">
    <property type="term" value="F:hydrolase activity"/>
    <property type="evidence" value="ECO:0007669"/>
    <property type="project" value="UniProtKB-KW"/>
</dbReference>
<evidence type="ECO:0000259" key="1">
    <source>
        <dbReference type="SMART" id="SM00822"/>
    </source>
</evidence>
<dbReference type="InterPro" id="IPR026055">
    <property type="entry name" value="FAR"/>
</dbReference>
<sequence>MLSVPGMTHDFDEGLAGQTVLITGGTGFIGQALLERLLSQYPETRVVTLLREKPGVTAEQRLDDLIAKPVFGPWRERVGEEAARAIVRERVRVVSADVTESVPELPDDIDAVIHGASIVSFDPPIDEAFQTNVVGTINLYEAVRRAGQRGGRKPHIVHVSTAYVAGSRKGIVPETTLDHTIDWKTELECAADARQTVERGSRRPEVLGRLRAAALREQSKAGPTAVAADTERRRREQVDERLVAYGRERARSLGWPDVYTLTKALGERAAEQTAHDVPLSIVRPAIVESSLRHPYPGWIDGFKMADPLILAYGQGLLRALAGIADGVVDIIPVDLVVSALLAAAATPPEPGSPAYYHVGSGARNPLTLQNLVELVQEYFTEHPLPGMDGRGAVRPRELTLLSEGRAEKMLGTAERAMDIAERALLMLPSGDRTRNWQRNLYKQGREVRLLRRYRDLYGAYGAAEVVYADSATLALDSSLPDDAGCDSAVIDWAYYLRDVHCPAVTAAFHAVPQPIREPRPALTAGPPPRPPVVFEERSDVVAVFDFDGTIVASDVVEAHLWARLLDAPMKSWPGTLMPVLRKVPHYLRTEHRDRGEFLREFVRRYEGADEEQLRALARDRLSHVLLRRAWPQAIRRIRRHREAGHRTILLTGTMDVFVEPLRTLFDDILAARLRVVDGRCTGHFDQPPLIGEARAAWLRAWAHDEGIDLAGSWAYGDHYSDRPVLEQVGHPVAVNPDARLYRHAKRQRWTITDWHGDHGAVTTLLDAALEDAR</sequence>
<protein>
    <submittedName>
        <fullName evidence="2">HAD-IB family hydrolase</fullName>
    </submittedName>
</protein>
<evidence type="ECO:0000313" key="2">
    <source>
        <dbReference type="EMBL" id="GAA4239675.1"/>
    </source>
</evidence>
<gene>
    <name evidence="2" type="ORF">GCM10022254_60710</name>
</gene>
<dbReference type="Gene3D" id="3.40.50.1000">
    <property type="entry name" value="HAD superfamily/HAD-like"/>
    <property type="match status" value="1"/>
</dbReference>
<comment type="caution">
    <text evidence="2">The sequence shown here is derived from an EMBL/GenBank/DDBJ whole genome shotgun (WGS) entry which is preliminary data.</text>
</comment>
<dbReference type="InterPro" id="IPR023214">
    <property type="entry name" value="HAD_sf"/>
</dbReference>
<dbReference type="NCBIfam" id="TIGR01490">
    <property type="entry name" value="HAD-SF-IB-hyp1"/>
    <property type="match status" value="1"/>
</dbReference>
<dbReference type="InterPro" id="IPR036412">
    <property type="entry name" value="HAD-like_sf"/>
</dbReference>